<keyword evidence="1" id="KW-0812">Transmembrane</keyword>
<evidence type="ECO:0000313" key="3">
    <source>
        <dbReference type="Proteomes" id="UP001183202"/>
    </source>
</evidence>
<dbReference type="EMBL" id="JAVREJ010000003">
    <property type="protein sequence ID" value="MDT0349389.1"/>
    <property type="molecule type" value="Genomic_DNA"/>
</dbReference>
<gene>
    <name evidence="2" type="ORF">RM445_07590</name>
</gene>
<evidence type="ECO:0000313" key="2">
    <source>
        <dbReference type="EMBL" id="MDT0349389.1"/>
    </source>
</evidence>
<sequence length="69" mass="6655">MECTGAAHSTVRTAVRSVALVVGMAAIGVLAAGGVAAGRASSAPGPGSVGSPTLVVALPERVRASNRAW</sequence>
<keyword evidence="1" id="KW-0472">Membrane</keyword>
<evidence type="ECO:0000256" key="1">
    <source>
        <dbReference type="SAM" id="Phobius"/>
    </source>
</evidence>
<keyword evidence="1" id="KW-1133">Transmembrane helix</keyword>
<keyword evidence="3" id="KW-1185">Reference proteome</keyword>
<name>A0ABU2N9Q9_9PSEU</name>
<proteinExistence type="predicted"/>
<protein>
    <submittedName>
        <fullName evidence="2">Uncharacterized protein</fullName>
    </submittedName>
</protein>
<feature type="transmembrane region" description="Helical" evidence="1">
    <location>
        <begin position="18"/>
        <end position="38"/>
    </location>
</feature>
<comment type="caution">
    <text evidence="2">The sequence shown here is derived from an EMBL/GenBank/DDBJ whole genome shotgun (WGS) entry which is preliminary data.</text>
</comment>
<accession>A0ABU2N9Q9</accession>
<organism evidence="2 3">
    <name type="scientific">Pseudonocardia charpentierae</name>
    <dbReference type="NCBI Taxonomy" id="3075545"/>
    <lineage>
        <taxon>Bacteria</taxon>
        <taxon>Bacillati</taxon>
        <taxon>Actinomycetota</taxon>
        <taxon>Actinomycetes</taxon>
        <taxon>Pseudonocardiales</taxon>
        <taxon>Pseudonocardiaceae</taxon>
        <taxon>Pseudonocardia</taxon>
    </lineage>
</organism>
<dbReference type="Proteomes" id="UP001183202">
    <property type="component" value="Unassembled WGS sequence"/>
</dbReference>
<dbReference type="RefSeq" id="WP_311555411.1">
    <property type="nucleotide sequence ID" value="NZ_JAVREJ010000003.1"/>
</dbReference>
<reference evidence="3" key="1">
    <citation type="submission" date="2023-07" db="EMBL/GenBank/DDBJ databases">
        <title>30 novel species of actinomycetes from the DSMZ collection.</title>
        <authorList>
            <person name="Nouioui I."/>
        </authorList>
    </citation>
    <scope>NUCLEOTIDE SEQUENCE [LARGE SCALE GENOMIC DNA]</scope>
    <source>
        <strain evidence="3">DSM 45834</strain>
    </source>
</reference>